<name>A0ACC0AF33_CATRO</name>
<protein>
    <submittedName>
        <fullName evidence="1">Uncharacterized protein</fullName>
    </submittedName>
</protein>
<comment type="caution">
    <text evidence="1">The sequence shown here is derived from an EMBL/GenBank/DDBJ whole genome shotgun (WGS) entry which is preliminary data.</text>
</comment>
<dbReference type="EMBL" id="CM044706">
    <property type="protein sequence ID" value="KAI5658058.1"/>
    <property type="molecule type" value="Genomic_DNA"/>
</dbReference>
<keyword evidence="2" id="KW-1185">Reference proteome</keyword>
<accession>A0ACC0AF33</accession>
<reference evidence="2" key="1">
    <citation type="journal article" date="2023" name="Nat. Plants">
        <title>Single-cell RNA sequencing provides a high-resolution roadmap for understanding the multicellular compartmentation of specialized metabolism.</title>
        <authorList>
            <person name="Sun S."/>
            <person name="Shen X."/>
            <person name="Li Y."/>
            <person name="Li Y."/>
            <person name="Wang S."/>
            <person name="Li R."/>
            <person name="Zhang H."/>
            <person name="Shen G."/>
            <person name="Guo B."/>
            <person name="Wei J."/>
            <person name="Xu J."/>
            <person name="St-Pierre B."/>
            <person name="Chen S."/>
            <person name="Sun C."/>
        </authorList>
    </citation>
    <scope>NUCLEOTIDE SEQUENCE [LARGE SCALE GENOMIC DNA]</scope>
</reference>
<evidence type="ECO:0000313" key="1">
    <source>
        <dbReference type="EMBL" id="KAI5658058.1"/>
    </source>
</evidence>
<organism evidence="1 2">
    <name type="scientific">Catharanthus roseus</name>
    <name type="common">Madagascar periwinkle</name>
    <name type="synonym">Vinca rosea</name>
    <dbReference type="NCBI Taxonomy" id="4058"/>
    <lineage>
        <taxon>Eukaryota</taxon>
        <taxon>Viridiplantae</taxon>
        <taxon>Streptophyta</taxon>
        <taxon>Embryophyta</taxon>
        <taxon>Tracheophyta</taxon>
        <taxon>Spermatophyta</taxon>
        <taxon>Magnoliopsida</taxon>
        <taxon>eudicotyledons</taxon>
        <taxon>Gunneridae</taxon>
        <taxon>Pentapetalae</taxon>
        <taxon>asterids</taxon>
        <taxon>lamiids</taxon>
        <taxon>Gentianales</taxon>
        <taxon>Apocynaceae</taxon>
        <taxon>Rauvolfioideae</taxon>
        <taxon>Vinceae</taxon>
        <taxon>Catharanthinae</taxon>
        <taxon>Catharanthus</taxon>
    </lineage>
</organism>
<sequence length="101" mass="11234">MHALSFSFFESKRPTHNTNLKKDLSTRSASRASSDDVDGFLTLRVDPLEEGHSTLREWPNRLAWNGASIPITCRGGRRIIPVEGEVKTASSPYLVASESFK</sequence>
<proteinExistence type="predicted"/>
<gene>
    <name evidence="1" type="ORF">M9H77_26851</name>
</gene>
<dbReference type="Proteomes" id="UP001060085">
    <property type="component" value="Linkage Group LG06"/>
</dbReference>
<evidence type="ECO:0000313" key="2">
    <source>
        <dbReference type="Proteomes" id="UP001060085"/>
    </source>
</evidence>